<dbReference type="GO" id="GO:0005525">
    <property type="term" value="F:GTP binding"/>
    <property type="evidence" value="ECO:0007669"/>
    <property type="project" value="UniProtKB-UniRule"/>
</dbReference>
<keyword evidence="7" id="KW-1185">Reference proteome</keyword>
<dbReference type="Pfam" id="PF00091">
    <property type="entry name" value="Tubulin"/>
    <property type="match status" value="1"/>
</dbReference>
<dbReference type="GO" id="GO:0005737">
    <property type="term" value="C:cytoplasm"/>
    <property type="evidence" value="ECO:0007669"/>
    <property type="project" value="UniProtKB-SubCell"/>
</dbReference>
<keyword evidence="2 3" id="KW-0342">GTP-binding</keyword>
<dbReference type="InterPro" id="IPR045061">
    <property type="entry name" value="FtsZ/CetZ"/>
</dbReference>
<keyword evidence="3" id="KW-0131">Cell cycle</keyword>
<accession>A0A3A1YA90</accession>
<comment type="caution">
    <text evidence="6">The sequence shown here is derived from an EMBL/GenBank/DDBJ whole genome shotgun (WGS) entry which is preliminary data.</text>
</comment>
<dbReference type="GO" id="GO:0003924">
    <property type="term" value="F:GTPase activity"/>
    <property type="evidence" value="ECO:0007669"/>
    <property type="project" value="UniProtKB-UniRule"/>
</dbReference>
<dbReference type="GO" id="GO:0043093">
    <property type="term" value="P:FtsZ-dependent cytokinesis"/>
    <property type="evidence" value="ECO:0007669"/>
    <property type="project" value="UniProtKB-UniRule"/>
</dbReference>
<dbReference type="Proteomes" id="UP000265691">
    <property type="component" value="Unassembled WGS sequence"/>
</dbReference>
<feature type="binding site" evidence="3">
    <location>
        <begin position="128"/>
        <end position="130"/>
    </location>
    <ligand>
        <name>GTP</name>
        <dbReference type="ChEBI" id="CHEBI:37565"/>
    </ligand>
</feature>
<dbReference type="InterPro" id="IPR037103">
    <property type="entry name" value="Tubulin/FtsZ-like_C"/>
</dbReference>
<evidence type="ECO:0000313" key="6">
    <source>
        <dbReference type="EMBL" id="RIY34120.1"/>
    </source>
</evidence>
<dbReference type="PRINTS" id="PR00423">
    <property type="entry name" value="CELLDVISFTSZ"/>
</dbReference>
<name>A0A3A1YA90_9GAMM</name>
<dbReference type="AlphaFoldDB" id="A0A3A1YA90"/>
<keyword evidence="1 3" id="KW-0547">Nucleotide-binding</keyword>
<dbReference type="Gene3D" id="3.40.50.1440">
    <property type="entry name" value="Tubulin/FtsZ, GTPase domain"/>
    <property type="match status" value="1"/>
</dbReference>
<dbReference type="PANTHER" id="PTHR30314">
    <property type="entry name" value="CELL DIVISION PROTEIN FTSZ-RELATED"/>
    <property type="match status" value="1"/>
</dbReference>
<dbReference type="GO" id="GO:0051258">
    <property type="term" value="P:protein polymerization"/>
    <property type="evidence" value="ECO:0007669"/>
    <property type="project" value="UniProtKB-UniRule"/>
</dbReference>
<feature type="binding site" evidence="3">
    <location>
        <position position="159"/>
    </location>
    <ligand>
        <name>GTP</name>
        <dbReference type="ChEBI" id="CHEBI:37565"/>
    </ligand>
</feature>
<keyword evidence="3" id="KW-0963">Cytoplasm</keyword>
<dbReference type="HAMAP" id="MF_00909">
    <property type="entry name" value="FtsZ"/>
    <property type="match status" value="1"/>
</dbReference>
<dbReference type="GO" id="GO:0032153">
    <property type="term" value="C:cell division site"/>
    <property type="evidence" value="ECO:0007669"/>
    <property type="project" value="UniProtKB-UniRule"/>
</dbReference>
<dbReference type="InterPro" id="IPR000158">
    <property type="entry name" value="Cell_div_FtsZ"/>
</dbReference>
<feature type="binding site" evidence="3">
    <location>
        <begin position="35"/>
        <end position="39"/>
    </location>
    <ligand>
        <name>GTP</name>
        <dbReference type="ChEBI" id="CHEBI:37565"/>
    </ligand>
</feature>
<dbReference type="GO" id="GO:0000917">
    <property type="term" value="P:division septum assembly"/>
    <property type="evidence" value="ECO:0007669"/>
    <property type="project" value="UniProtKB-KW"/>
</dbReference>
<feature type="compositionally biased region" description="Low complexity" evidence="4">
    <location>
        <begin position="393"/>
        <end position="410"/>
    </location>
</feature>
<comment type="function">
    <text evidence="3">Essential cell division protein that forms a contractile ring structure (Z ring) at the future cell division site. The regulation of the ring assembly controls the timing and the location of cell division. One of the functions of the FtsZ ring is to recruit other cell division proteins to the septum to produce a new cell wall between the dividing cells. Binds GTP and shows GTPase activity.</text>
</comment>
<protein>
    <recommendedName>
        <fullName evidence="3">Cell division protein FtsZ</fullName>
    </recommendedName>
</protein>
<dbReference type="EMBL" id="NRHC01000016">
    <property type="protein sequence ID" value="RIY34120.1"/>
    <property type="molecule type" value="Genomic_DNA"/>
</dbReference>
<feature type="region of interest" description="Disordered" evidence="4">
    <location>
        <begin position="472"/>
        <end position="521"/>
    </location>
</feature>
<dbReference type="OrthoDB" id="9813375at2"/>
<evidence type="ECO:0000256" key="4">
    <source>
        <dbReference type="SAM" id="MobiDB-lite"/>
    </source>
</evidence>
<comment type="subunit">
    <text evidence="3">Homodimer. Polymerizes to form a dynamic ring structure in a strictly GTP-dependent manner. Interacts directly with several other division proteins.</text>
</comment>
<feature type="compositionally biased region" description="Polar residues" evidence="4">
    <location>
        <begin position="490"/>
        <end position="499"/>
    </location>
</feature>
<gene>
    <name evidence="3" type="primary">ftsZ</name>
    <name evidence="6" type="ORF">CKF54_01405</name>
</gene>
<evidence type="ECO:0000313" key="7">
    <source>
        <dbReference type="Proteomes" id="UP000265691"/>
    </source>
</evidence>
<dbReference type="SMART" id="SM00864">
    <property type="entry name" value="Tubulin"/>
    <property type="match status" value="1"/>
</dbReference>
<dbReference type="SUPFAM" id="SSF52490">
    <property type="entry name" value="Tubulin nucleotide-binding domain-like"/>
    <property type="match status" value="1"/>
</dbReference>
<proteinExistence type="inferred from homology"/>
<dbReference type="InterPro" id="IPR036525">
    <property type="entry name" value="Tubulin/FtsZ_GTPase_sf"/>
</dbReference>
<sequence length="521" mass="56324">MENDIVLPVLNANGGKSEMKETDQLEKIIVIGVGGAGNNAVDYLYKQPGYMDNVGKSVSHYIFNTDENCLNNLQCENKLVLGKNLLKGKGAGANINVGRNATVEAIQEITEIVSGTDLVFITAGMGGGTGTLGSSIVAEAAKNAGAIVVSLVTLPFKYENRMREAYYGIKNLYRHSDSLIMIDNQKIVDFYPDYEYTRGLDEANKILSNAISGVIKIIRNPTTINTDFEDLKTILNNGGKSQILYRSLEGEGLDSITEDPEGTIDYIYKEVTTSPLITSSNIEQATAFLILLECSSHFTQRIMDQFVSRFSRVKDQEVESFDELLEDLDSLDDDKIESIQNNGPQVIFAYNKLPDNEDNTPRLNITIVATGMGSHSNKENAQPIAQTASSYQTPTPVASSKPSTKSSVESNDGLAIKPNNGAKVLGETQVAPAAEKTPAAPAANTASNDLLASLSSLDEATMQQFLAAIKAAQQGSAPATEEYRSPALPESSNLFVTPTTEEKAEPQNKLSFSDDDLDIDE</sequence>
<dbReference type="InterPro" id="IPR003008">
    <property type="entry name" value="Tubulin_FtsZ_GTPase"/>
</dbReference>
<dbReference type="Gene3D" id="3.30.1330.20">
    <property type="entry name" value="Tubulin/FtsZ, C-terminal domain"/>
    <property type="match status" value="1"/>
</dbReference>
<dbReference type="RefSeq" id="WP_119524501.1">
    <property type="nucleotide sequence ID" value="NZ_NRHC01000016.1"/>
</dbReference>
<comment type="similarity">
    <text evidence="3">Belongs to the FtsZ family.</text>
</comment>
<reference evidence="6 7" key="1">
    <citation type="submission" date="2017-08" db="EMBL/GenBank/DDBJ databases">
        <title>Reclassification of Bisgaard taxon 37 and 44.</title>
        <authorList>
            <person name="Christensen H."/>
        </authorList>
    </citation>
    <scope>NUCLEOTIDE SEQUENCE [LARGE SCALE GENOMIC DNA]</scope>
    <source>
        <strain evidence="6 7">B96_3</strain>
    </source>
</reference>
<organism evidence="6 7">
    <name type="scientific">Psittacicella hinzii</name>
    <dbReference type="NCBI Taxonomy" id="2028575"/>
    <lineage>
        <taxon>Bacteria</taxon>
        <taxon>Pseudomonadati</taxon>
        <taxon>Pseudomonadota</taxon>
        <taxon>Gammaproteobacteria</taxon>
        <taxon>Pasteurellales</taxon>
        <taxon>Psittacicellaceae</taxon>
        <taxon>Psittacicella</taxon>
    </lineage>
</organism>
<feature type="region of interest" description="Disordered" evidence="4">
    <location>
        <begin position="387"/>
        <end position="421"/>
    </location>
</feature>
<dbReference type="PANTHER" id="PTHR30314:SF3">
    <property type="entry name" value="MITOCHONDRIAL DIVISION PROTEIN FSZA"/>
    <property type="match status" value="1"/>
</dbReference>
<evidence type="ECO:0000256" key="1">
    <source>
        <dbReference type="ARBA" id="ARBA00022741"/>
    </source>
</evidence>
<feature type="binding site" evidence="3">
    <location>
        <position position="161"/>
    </location>
    <ligand>
        <name>GTP</name>
        <dbReference type="ChEBI" id="CHEBI:37565"/>
    </ligand>
</feature>
<comment type="subcellular location">
    <subcellularLocation>
        <location evidence="3">Cytoplasm</location>
    </subcellularLocation>
    <text evidence="3">Assembles at midcell at the inner surface of the cytoplasmic membrane.</text>
</comment>
<dbReference type="CDD" id="cd02201">
    <property type="entry name" value="FtsZ_type1"/>
    <property type="match status" value="1"/>
</dbReference>
<feature type="domain" description="Tubulin/FtsZ GTPase" evidence="5">
    <location>
        <begin position="27"/>
        <end position="222"/>
    </location>
</feature>
<evidence type="ECO:0000259" key="5">
    <source>
        <dbReference type="SMART" id="SM00864"/>
    </source>
</evidence>
<evidence type="ECO:0000256" key="2">
    <source>
        <dbReference type="ARBA" id="ARBA00023134"/>
    </source>
</evidence>
<feature type="binding site" evidence="3">
    <location>
        <position position="204"/>
    </location>
    <ligand>
        <name>GTP</name>
        <dbReference type="ChEBI" id="CHEBI:37565"/>
    </ligand>
</feature>
<evidence type="ECO:0000256" key="3">
    <source>
        <dbReference type="HAMAP-Rule" id="MF_00909"/>
    </source>
</evidence>
<keyword evidence="3" id="KW-0132">Cell division</keyword>
<keyword evidence="3" id="KW-0717">Septation</keyword>